<evidence type="ECO:0000256" key="1">
    <source>
        <dbReference type="SAM" id="SignalP"/>
    </source>
</evidence>
<reference evidence="2 3" key="1">
    <citation type="submission" date="2019-05" db="EMBL/GenBank/DDBJ databases">
        <title>Marivita sp. nov. isolated from sea sediment.</title>
        <authorList>
            <person name="Kim W."/>
        </authorList>
    </citation>
    <scope>NUCLEOTIDE SEQUENCE [LARGE SCALE GENOMIC DNA]</scope>
    <source>
        <strain evidence="2 3">CAU 1492</strain>
    </source>
</reference>
<dbReference type="RefSeq" id="WP_138862216.1">
    <property type="nucleotide sequence ID" value="NZ_VCPC01000001.1"/>
</dbReference>
<sequence>MPRLRRLAVLSSLAAVAVGAATLALALPQIDGPLGGVTSPHGAAVMHEPDTLDTIPEGAVLYFDQSGGLDAVVTDGDTADIQNRAEALHAL</sequence>
<comment type="caution">
    <text evidence="2">The sequence shown here is derived from an EMBL/GenBank/DDBJ whole genome shotgun (WGS) entry which is preliminary data.</text>
</comment>
<organism evidence="2 3">
    <name type="scientific">Arenibacterium halophilum</name>
    <dbReference type="NCBI Taxonomy" id="2583821"/>
    <lineage>
        <taxon>Bacteria</taxon>
        <taxon>Pseudomonadati</taxon>
        <taxon>Pseudomonadota</taxon>
        <taxon>Alphaproteobacteria</taxon>
        <taxon>Rhodobacterales</taxon>
        <taxon>Paracoccaceae</taxon>
        <taxon>Arenibacterium</taxon>
    </lineage>
</organism>
<evidence type="ECO:0000313" key="2">
    <source>
        <dbReference type="EMBL" id="TMV14864.1"/>
    </source>
</evidence>
<accession>A0ABY2XD19</accession>
<feature type="signal peptide" evidence="1">
    <location>
        <begin position="1"/>
        <end position="26"/>
    </location>
</feature>
<evidence type="ECO:0000313" key="3">
    <source>
        <dbReference type="Proteomes" id="UP001191082"/>
    </source>
</evidence>
<dbReference type="Proteomes" id="UP001191082">
    <property type="component" value="Unassembled WGS sequence"/>
</dbReference>
<protein>
    <submittedName>
        <fullName evidence="2">Uncharacterized protein</fullName>
    </submittedName>
</protein>
<feature type="chain" id="PRO_5045306141" evidence="1">
    <location>
        <begin position="27"/>
        <end position="91"/>
    </location>
</feature>
<keyword evidence="1" id="KW-0732">Signal</keyword>
<proteinExistence type="predicted"/>
<gene>
    <name evidence="2" type="ORF">FGK64_02480</name>
</gene>
<keyword evidence="3" id="KW-1185">Reference proteome</keyword>
<name>A0ABY2XD19_9RHOB</name>
<dbReference type="EMBL" id="VCPC01000001">
    <property type="protein sequence ID" value="TMV14864.1"/>
    <property type="molecule type" value="Genomic_DNA"/>
</dbReference>